<evidence type="ECO:0000256" key="6">
    <source>
        <dbReference type="PIRSR" id="PIRSR602129-50"/>
    </source>
</evidence>
<evidence type="ECO:0000256" key="2">
    <source>
        <dbReference type="ARBA" id="ARBA00009533"/>
    </source>
</evidence>
<dbReference type="GO" id="GO:0016831">
    <property type="term" value="F:carboxy-lyase activity"/>
    <property type="evidence" value="ECO:0007669"/>
    <property type="project" value="UniProtKB-KW"/>
</dbReference>
<keyword evidence="4 6" id="KW-0663">Pyridoxal phosphate</keyword>
<dbReference type="PANTHER" id="PTHR46101:SF2">
    <property type="entry name" value="SERINE DECARBOXYLASE"/>
    <property type="match status" value="1"/>
</dbReference>
<dbReference type="InterPro" id="IPR002129">
    <property type="entry name" value="PyrdxlP-dep_de-COase"/>
</dbReference>
<sequence>MEFNLSTEDNKRLSELYEKVQSKTSLFLGYPVSKDFDYTPLLPFLQYPINNLGDPFTESTYAVDTREMERDVVHFFAELFRAQQDNWWGYVTNGGSEGNMYGLYLARELYPKAMVYYSDSTHYSVQKNLLLLNMPNIAIRSQANGEMDYEDLHNSLLMNRHLPVVIFANIGTTMTEARDDVRRIKGILKNLAIKNHYIHADGALSGSYSAFIEPRPAFDFADGVDSIAISGHKFIGSPMPCGLVIVKKTNRDRIARSIDYIGSVDTTITGSRNGHSPLFLWYTLKKLGMKGLKERAMHSLAIAAYAEEQLKSLGIEAWRNHNAITVVFPAPSKWICQKWQLASESGLSHIICMPNVDRSQIDELICDIISDPEKINHSFHRGTNESTKDTSFSSTF</sequence>
<comment type="cofactor">
    <cofactor evidence="1 6 7">
        <name>pyridoxal 5'-phosphate</name>
        <dbReference type="ChEBI" id="CHEBI:597326"/>
    </cofactor>
</comment>
<dbReference type="NCBIfam" id="NF002748">
    <property type="entry name" value="PRK02769.1"/>
    <property type="match status" value="1"/>
</dbReference>
<evidence type="ECO:0000313" key="8">
    <source>
        <dbReference type="EMBL" id="AOM76986.1"/>
    </source>
</evidence>
<evidence type="ECO:0000256" key="4">
    <source>
        <dbReference type="ARBA" id="ARBA00022898"/>
    </source>
</evidence>
<dbReference type="KEGG" id="psty:BFS30_07255"/>
<gene>
    <name evidence="8" type="ORF">BFS30_07255</name>
</gene>
<dbReference type="EMBL" id="CP017141">
    <property type="protein sequence ID" value="AOM76986.1"/>
    <property type="molecule type" value="Genomic_DNA"/>
</dbReference>
<evidence type="ECO:0000256" key="5">
    <source>
        <dbReference type="ARBA" id="ARBA00023239"/>
    </source>
</evidence>
<evidence type="ECO:0000256" key="3">
    <source>
        <dbReference type="ARBA" id="ARBA00022793"/>
    </source>
</evidence>
<proteinExistence type="inferred from homology"/>
<keyword evidence="9" id="KW-1185">Reference proteome</keyword>
<dbReference type="AlphaFoldDB" id="A0A1D7QE59"/>
<dbReference type="PANTHER" id="PTHR46101">
    <property type="match status" value="1"/>
</dbReference>
<dbReference type="GO" id="GO:0019752">
    <property type="term" value="P:carboxylic acid metabolic process"/>
    <property type="evidence" value="ECO:0007669"/>
    <property type="project" value="InterPro"/>
</dbReference>
<dbReference type="PROSITE" id="PS00392">
    <property type="entry name" value="DDC_GAD_HDC_YDC"/>
    <property type="match status" value="1"/>
</dbReference>
<evidence type="ECO:0000256" key="1">
    <source>
        <dbReference type="ARBA" id="ARBA00001933"/>
    </source>
</evidence>
<dbReference type="InterPro" id="IPR021115">
    <property type="entry name" value="Pyridoxal-P_BS"/>
</dbReference>
<dbReference type="SUPFAM" id="SSF53383">
    <property type="entry name" value="PLP-dependent transferases"/>
    <property type="match status" value="1"/>
</dbReference>
<organism evidence="8 9">
    <name type="scientific">Pedobacter steynii</name>
    <dbReference type="NCBI Taxonomy" id="430522"/>
    <lineage>
        <taxon>Bacteria</taxon>
        <taxon>Pseudomonadati</taxon>
        <taxon>Bacteroidota</taxon>
        <taxon>Sphingobacteriia</taxon>
        <taxon>Sphingobacteriales</taxon>
        <taxon>Sphingobacteriaceae</taxon>
        <taxon>Pedobacter</taxon>
    </lineage>
</organism>
<dbReference type="Proteomes" id="UP000094313">
    <property type="component" value="Chromosome"/>
</dbReference>
<dbReference type="GO" id="GO:0030170">
    <property type="term" value="F:pyridoxal phosphate binding"/>
    <property type="evidence" value="ECO:0007669"/>
    <property type="project" value="InterPro"/>
</dbReference>
<name>A0A1D7QE59_9SPHI</name>
<dbReference type="InterPro" id="IPR015424">
    <property type="entry name" value="PyrdxlP-dep_Trfase"/>
</dbReference>
<feature type="modified residue" description="N6-(pyridoxal phosphate)lysine" evidence="6">
    <location>
        <position position="233"/>
    </location>
</feature>
<keyword evidence="5 7" id="KW-0456">Lyase</keyword>
<evidence type="ECO:0000256" key="7">
    <source>
        <dbReference type="RuleBase" id="RU000382"/>
    </source>
</evidence>
<comment type="similarity">
    <text evidence="2 7">Belongs to the group II decarboxylase family.</text>
</comment>
<keyword evidence="3" id="KW-0210">Decarboxylase</keyword>
<dbReference type="Gene3D" id="3.40.640.10">
    <property type="entry name" value="Type I PLP-dependent aspartate aminotransferase-like (Major domain)"/>
    <property type="match status" value="1"/>
</dbReference>
<dbReference type="InterPro" id="IPR051151">
    <property type="entry name" value="Group_II_Decarboxylase"/>
</dbReference>
<dbReference type="RefSeq" id="WP_069378679.1">
    <property type="nucleotide sequence ID" value="NZ_CP017141.1"/>
</dbReference>
<dbReference type="Pfam" id="PF00282">
    <property type="entry name" value="Pyridoxal_deC"/>
    <property type="match status" value="1"/>
</dbReference>
<reference evidence="8 9" key="1">
    <citation type="submission" date="2016-08" db="EMBL/GenBank/DDBJ databases">
        <authorList>
            <person name="Seilhamer J.J."/>
        </authorList>
    </citation>
    <scope>NUCLEOTIDE SEQUENCE [LARGE SCALE GENOMIC DNA]</scope>
    <source>
        <strain evidence="8 9">DX4</strain>
    </source>
</reference>
<evidence type="ECO:0000313" key="9">
    <source>
        <dbReference type="Proteomes" id="UP000094313"/>
    </source>
</evidence>
<protein>
    <submittedName>
        <fullName evidence="8">Histidine decarboxylase</fullName>
    </submittedName>
</protein>
<accession>A0A1D7QE59</accession>
<dbReference type="InterPro" id="IPR015421">
    <property type="entry name" value="PyrdxlP-dep_Trfase_major"/>
</dbReference>
<dbReference type="OrthoDB" id="9803665at2"/>